<reference evidence="1 2" key="1">
    <citation type="submission" date="2016-12" db="EMBL/GenBank/DDBJ databases">
        <title>The genomes of Aspergillus section Nigri reveals drivers in fungal speciation.</title>
        <authorList>
            <consortium name="DOE Joint Genome Institute"/>
            <person name="Vesth T.C."/>
            <person name="Nybo J."/>
            <person name="Theobald S."/>
            <person name="Brandl J."/>
            <person name="Frisvad J.C."/>
            <person name="Nielsen K.F."/>
            <person name="Lyhne E.K."/>
            <person name="Kogle M.E."/>
            <person name="Kuo A."/>
            <person name="Riley R."/>
            <person name="Clum A."/>
            <person name="Nolan M."/>
            <person name="Lipzen A."/>
            <person name="Salamov A."/>
            <person name="Henrissat B."/>
            <person name="Wiebenga A."/>
            <person name="De Vries R.P."/>
            <person name="Grigoriev I.V."/>
            <person name="Mortensen U.H."/>
            <person name="Andersen M.R."/>
            <person name="Baker S.E."/>
        </authorList>
    </citation>
    <scope>NUCLEOTIDE SEQUENCE [LARGE SCALE GENOMIC DNA]</scope>
    <source>
        <strain evidence="1 2">CBS 117.55</strain>
    </source>
</reference>
<dbReference type="EMBL" id="MSFL01000004">
    <property type="protein sequence ID" value="PWY89136.1"/>
    <property type="molecule type" value="Genomic_DNA"/>
</dbReference>
<dbReference type="VEuPathDB" id="FungiDB:BO70DRAFT_161778"/>
<keyword evidence="2" id="KW-1185">Reference proteome</keyword>
<dbReference type="AlphaFoldDB" id="A0A317WRQ6"/>
<organism evidence="1 2">
    <name type="scientific">Aspergillus heteromorphus CBS 117.55</name>
    <dbReference type="NCBI Taxonomy" id="1448321"/>
    <lineage>
        <taxon>Eukaryota</taxon>
        <taxon>Fungi</taxon>
        <taxon>Dikarya</taxon>
        <taxon>Ascomycota</taxon>
        <taxon>Pezizomycotina</taxon>
        <taxon>Eurotiomycetes</taxon>
        <taxon>Eurotiomycetidae</taxon>
        <taxon>Eurotiales</taxon>
        <taxon>Aspergillaceae</taxon>
        <taxon>Aspergillus</taxon>
        <taxon>Aspergillus subgen. Circumdati</taxon>
    </lineage>
</organism>
<proteinExistence type="predicted"/>
<sequence length="70" mass="7441">MGAWGPGGLGQIYSAVHAGMHTYTMHLGVNIFGTIIPGKMPEGYVIGCNGSRQTCQPPGRPALRVQLWDS</sequence>
<gene>
    <name evidence="1" type="ORF">BO70DRAFT_161778</name>
</gene>
<protein>
    <submittedName>
        <fullName evidence="1">Uncharacterized protein</fullName>
    </submittedName>
</protein>
<dbReference type="GeneID" id="37060528"/>
<evidence type="ECO:0000313" key="1">
    <source>
        <dbReference type="EMBL" id="PWY89136.1"/>
    </source>
</evidence>
<accession>A0A317WRQ6</accession>
<comment type="caution">
    <text evidence="1">The sequence shown here is derived from an EMBL/GenBank/DDBJ whole genome shotgun (WGS) entry which is preliminary data.</text>
</comment>
<dbReference type="RefSeq" id="XP_025402323.1">
    <property type="nucleotide sequence ID" value="XM_025538291.1"/>
</dbReference>
<dbReference type="Proteomes" id="UP000247233">
    <property type="component" value="Unassembled WGS sequence"/>
</dbReference>
<name>A0A317WRQ6_9EURO</name>
<evidence type="ECO:0000313" key="2">
    <source>
        <dbReference type="Proteomes" id="UP000247233"/>
    </source>
</evidence>